<evidence type="ECO:0000256" key="1">
    <source>
        <dbReference type="SAM" id="MobiDB-lite"/>
    </source>
</evidence>
<evidence type="ECO:0000313" key="4">
    <source>
        <dbReference type="Proteomes" id="UP000799766"/>
    </source>
</evidence>
<dbReference type="Proteomes" id="UP000799766">
    <property type="component" value="Unassembled WGS sequence"/>
</dbReference>
<organism evidence="3 4">
    <name type="scientific">Lineolata rhizophorae</name>
    <dbReference type="NCBI Taxonomy" id="578093"/>
    <lineage>
        <taxon>Eukaryota</taxon>
        <taxon>Fungi</taxon>
        <taxon>Dikarya</taxon>
        <taxon>Ascomycota</taxon>
        <taxon>Pezizomycotina</taxon>
        <taxon>Dothideomycetes</taxon>
        <taxon>Dothideomycetes incertae sedis</taxon>
        <taxon>Lineolatales</taxon>
        <taxon>Lineolataceae</taxon>
        <taxon>Lineolata</taxon>
    </lineage>
</organism>
<proteinExistence type="predicted"/>
<dbReference type="AlphaFoldDB" id="A0A6A6NRQ9"/>
<dbReference type="Gene3D" id="1.25.40.90">
    <property type="match status" value="1"/>
</dbReference>
<sequence length="178" mass="20446">MAYTDDSVKAKLSALNDTQEGIVSVAQWIMFHRRHADRTAQLWQQRLKDSNASKRLNLVYLANEVVQQSKARQKKEFVMAFSNIIADATAAAYRGAPNDIQQKLRRVIEVWRARQIFDPAIQDAIERNVDGEFHLAPLAITRTSNCADAGPNQASPQNRDRPHPFQQEIRPRRWLTLR</sequence>
<dbReference type="GO" id="GO:0099122">
    <property type="term" value="F:RNA polymerase II C-terminal domain binding"/>
    <property type="evidence" value="ECO:0007669"/>
    <property type="project" value="InterPro"/>
</dbReference>
<dbReference type="FunFam" id="1.25.40.90:FF:000030">
    <property type="entry name" value="DUF618 domain protein"/>
    <property type="match status" value="1"/>
</dbReference>
<dbReference type="OrthoDB" id="10069473at2759"/>
<dbReference type="InterPro" id="IPR008942">
    <property type="entry name" value="ENTH_VHS"/>
</dbReference>
<dbReference type="PROSITE" id="PS51391">
    <property type="entry name" value="CID"/>
    <property type="match status" value="1"/>
</dbReference>
<feature type="domain" description="CID" evidence="2">
    <location>
        <begin position="1"/>
        <end position="133"/>
    </location>
</feature>
<dbReference type="GO" id="GO:0031124">
    <property type="term" value="P:mRNA 3'-end processing"/>
    <property type="evidence" value="ECO:0007669"/>
    <property type="project" value="InterPro"/>
</dbReference>
<gene>
    <name evidence="3" type="ORF">BDY21DRAFT_116373</name>
</gene>
<protein>
    <submittedName>
        <fullName evidence="3">RNA polymerase II-binding domain-containing protein</fullName>
    </submittedName>
</protein>
<evidence type="ECO:0000259" key="2">
    <source>
        <dbReference type="PROSITE" id="PS51391"/>
    </source>
</evidence>
<dbReference type="SMART" id="SM00582">
    <property type="entry name" value="RPR"/>
    <property type="match status" value="1"/>
</dbReference>
<dbReference type="CDD" id="cd17003">
    <property type="entry name" value="CID_Rtt103"/>
    <property type="match status" value="1"/>
</dbReference>
<evidence type="ECO:0000313" key="3">
    <source>
        <dbReference type="EMBL" id="KAF2453973.1"/>
    </source>
</evidence>
<accession>A0A6A6NRQ9</accession>
<dbReference type="InterPro" id="IPR006569">
    <property type="entry name" value="CID_dom"/>
</dbReference>
<feature type="compositionally biased region" description="Polar residues" evidence="1">
    <location>
        <begin position="144"/>
        <end position="157"/>
    </location>
</feature>
<dbReference type="EMBL" id="MU001694">
    <property type="protein sequence ID" value="KAF2453973.1"/>
    <property type="molecule type" value="Genomic_DNA"/>
</dbReference>
<dbReference type="InterPro" id="IPR047883">
    <property type="entry name" value="Rtt103-like_CID"/>
</dbReference>
<dbReference type="Pfam" id="PF04818">
    <property type="entry name" value="CID"/>
    <property type="match status" value="1"/>
</dbReference>
<reference evidence="3" key="1">
    <citation type="journal article" date="2020" name="Stud. Mycol.">
        <title>101 Dothideomycetes genomes: a test case for predicting lifestyles and emergence of pathogens.</title>
        <authorList>
            <person name="Haridas S."/>
            <person name="Albert R."/>
            <person name="Binder M."/>
            <person name="Bloem J."/>
            <person name="Labutti K."/>
            <person name="Salamov A."/>
            <person name="Andreopoulos B."/>
            <person name="Baker S."/>
            <person name="Barry K."/>
            <person name="Bills G."/>
            <person name="Bluhm B."/>
            <person name="Cannon C."/>
            <person name="Castanera R."/>
            <person name="Culley D."/>
            <person name="Daum C."/>
            <person name="Ezra D."/>
            <person name="Gonzalez J."/>
            <person name="Henrissat B."/>
            <person name="Kuo A."/>
            <person name="Liang C."/>
            <person name="Lipzen A."/>
            <person name="Lutzoni F."/>
            <person name="Magnuson J."/>
            <person name="Mondo S."/>
            <person name="Nolan M."/>
            <person name="Ohm R."/>
            <person name="Pangilinan J."/>
            <person name="Park H.-J."/>
            <person name="Ramirez L."/>
            <person name="Alfaro M."/>
            <person name="Sun H."/>
            <person name="Tritt A."/>
            <person name="Yoshinaga Y."/>
            <person name="Zwiers L.-H."/>
            <person name="Turgeon B."/>
            <person name="Goodwin S."/>
            <person name="Spatafora J."/>
            <person name="Crous P."/>
            <person name="Grigoriev I."/>
        </authorList>
    </citation>
    <scope>NUCLEOTIDE SEQUENCE</scope>
    <source>
        <strain evidence="3">ATCC 16933</strain>
    </source>
</reference>
<name>A0A6A6NRQ9_9PEZI</name>
<dbReference type="PANTHER" id="PTHR12460">
    <property type="entry name" value="CYCLIN-DEPENDENT KINASE INHIBITOR-RELATED PROTEIN"/>
    <property type="match status" value="1"/>
</dbReference>
<keyword evidence="4" id="KW-1185">Reference proteome</keyword>
<dbReference type="SUPFAM" id="SSF48464">
    <property type="entry name" value="ENTH/VHS domain"/>
    <property type="match status" value="1"/>
</dbReference>
<feature type="region of interest" description="Disordered" evidence="1">
    <location>
        <begin position="144"/>
        <end position="170"/>
    </location>
</feature>
<dbReference type="PANTHER" id="PTHR12460:SF0">
    <property type="entry name" value="CID DOMAIN-CONTAINING PROTEIN-RELATED"/>
    <property type="match status" value="1"/>
</dbReference>